<evidence type="ECO:0000259" key="2">
    <source>
        <dbReference type="SMART" id="SM00382"/>
    </source>
</evidence>
<feature type="domain" description="AAA+ ATPase" evidence="2">
    <location>
        <begin position="308"/>
        <end position="446"/>
    </location>
</feature>
<evidence type="ECO:0000313" key="4">
    <source>
        <dbReference type="EMBL" id="SHF03580.1"/>
    </source>
</evidence>
<organism evidence="4 5">
    <name type="scientific">Streptoalloteichus hindustanus</name>
    <dbReference type="NCBI Taxonomy" id="2017"/>
    <lineage>
        <taxon>Bacteria</taxon>
        <taxon>Bacillati</taxon>
        <taxon>Actinomycetota</taxon>
        <taxon>Actinomycetes</taxon>
        <taxon>Pseudonocardiales</taxon>
        <taxon>Pseudonocardiaceae</taxon>
        <taxon>Streptoalloteichus</taxon>
    </lineage>
</organism>
<dbReference type="Gene3D" id="3.40.50.300">
    <property type="entry name" value="P-loop containing nucleotide triphosphate hydrolases"/>
    <property type="match status" value="1"/>
</dbReference>
<dbReference type="Gene3D" id="1.10.10.10">
    <property type="entry name" value="Winged helix-like DNA-binding domain superfamily/Winged helix DNA-binding domain"/>
    <property type="match status" value="2"/>
</dbReference>
<dbReference type="EMBL" id="FQVN01000002">
    <property type="protein sequence ID" value="SHF03580.1"/>
    <property type="molecule type" value="Genomic_DNA"/>
</dbReference>
<keyword evidence="4" id="KW-0238">DNA-binding</keyword>
<dbReference type="SUPFAM" id="SSF48452">
    <property type="entry name" value="TPR-like"/>
    <property type="match status" value="3"/>
</dbReference>
<dbReference type="PANTHER" id="PTHR47691:SF3">
    <property type="entry name" value="HTH-TYPE TRANSCRIPTIONAL REGULATOR RV0890C-RELATED"/>
    <property type="match status" value="1"/>
</dbReference>
<feature type="region of interest" description="Disordered" evidence="1">
    <location>
        <begin position="242"/>
        <end position="272"/>
    </location>
</feature>
<dbReference type="InterPro" id="IPR041664">
    <property type="entry name" value="AAA_16"/>
</dbReference>
<dbReference type="Proteomes" id="UP000184501">
    <property type="component" value="Unassembled WGS sequence"/>
</dbReference>
<dbReference type="SMART" id="SM00382">
    <property type="entry name" value="AAA"/>
    <property type="match status" value="1"/>
</dbReference>
<dbReference type="SUPFAM" id="SSF46894">
    <property type="entry name" value="C-terminal effector domain of the bipartite response regulators"/>
    <property type="match status" value="1"/>
</dbReference>
<gene>
    <name evidence="4" type="ORF">SAMN05444320_102316</name>
</gene>
<dbReference type="Pfam" id="PF13424">
    <property type="entry name" value="TPR_12"/>
    <property type="match status" value="2"/>
</dbReference>
<dbReference type="SUPFAM" id="SSF52540">
    <property type="entry name" value="P-loop containing nucleoside triphosphate hydrolases"/>
    <property type="match status" value="1"/>
</dbReference>
<dbReference type="Gene3D" id="1.25.40.10">
    <property type="entry name" value="Tetratricopeptide repeat domain"/>
    <property type="match status" value="2"/>
</dbReference>
<dbReference type="GO" id="GO:0043531">
    <property type="term" value="F:ADP binding"/>
    <property type="evidence" value="ECO:0007669"/>
    <property type="project" value="InterPro"/>
</dbReference>
<evidence type="ECO:0000313" key="5">
    <source>
        <dbReference type="Proteomes" id="UP000184501"/>
    </source>
</evidence>
<dbReference type="Pfam" id="PF03704">
    <property type="entry name" value="BTAD"/>
    <property type="match status" value="1"/>
</dbReference>
<protein>
    <submittedName>
        <fullName evidence="4">DNA-binding transcriptional activator of the SARP family</fullName>
    </submittedName>
</protein>
<reference evidence="4 5" key="1">
    <citation type="submission" date="2016-11" db="EMBL/GenBank/DDBJ databases">
        <authorList>
            <person name="Jaros S."/>
            <person name="Januszkiewicz K."/>
            <person name="Wedrychowicz H."/>
        </authorList>
    </citation>
    <scope>NUCLEOTIDE SEQUENCE [LARGE SCALE GENOMIC DNA]</scope>
    <source>
        <strain evidence="4 5">DSM 44523</strain>
    </source>
</reference>
<dbReference type="InterPro" id="IPR011990">
    <property type="entry name" value="TPR-like_helical_dom_sf"/>
</dbReference>
<dbReference type="InterPro" id="IPR027417">
    <property type="entry name" value="P-loop_NTPase"/>
</dbReference>
<dbReference type="InterPro" id="IPR003593">
    <property type="entry name" value="AAA+_ATPase"/>
</dbReference>
<name>A0A1M4YCW5_STRHI</name>
<feature type="domain" description="Bacterial transcriptional activator" evidence="3">
    <location>
        <begin position="100"/>
        <end position="244"/>
    </location>
</feature>
<dbReference type="InterPro" id="IPR005158">
    <property type="entry name" value="BTAD"/>
</dbReference>
<keyword evidence="5" id="KW-1185">Reference proteome</keyword>
<evidence type="ECO:0000259" key="3">
    <source>
        <dbReference type="SMART" id="SM01043"/>
    </source>
</evidence>
<dbReference type="Pfam" id="PF13191">
    <property type="entry name" value="AAA_16"/>
    <property type="match status" value="1"/>
</dbReference>
<proteinExistence type="predicted"/>
<dbReference type="PANTHER" id="PTHR47691">
    <property type="entry name" value="REGULATOR-RELATED"/>
    <property type="match status" value="1"/>
</dbReference>
<dbReference type="InterPro" id="IPR016032">
    <property type="entry name" value="Sig_transdc_resp-reg_C-effctor"/>
</dbReference>
<dbReference type="STRING" id="2017.SAMN05444320_102316"/>
<dbReference type="PRINTS" id="PR00364">
    <property type="entry name" value="DISEASERSIST"/>
</dbReference>
<dbReference type="GO" id="GO:0006355">
    <property type="term" value="P:regulation of DNA-templated transcription"/>
    <property type="evidence" value="ECO:0007669"/>
    <property type="project" value="InterPro"/>
</dbReference>
<dbReference type="GO" id="GO:0003677">
    <property type="term" value="F:DNA binding"/>
    <property type="evidence" value="ECO:0007669"/>
    <property type="project" value="UniProtKB-KW"/>
</dbReference>
<evidence type="ECO:0000256" key="1">
    <source>
        <dbReference type="SAM" id="MobiDB-lite"/>
    </source>
</evidence>
<dbReference type="InterPro" id="IPR036388">
    <property type="entry name" value="WH-like_DNA-bd_sf"/>
</dbReference>
<sequence length="989" mass="111243">MKLVFKIFGPTRLRMGGRFVGNWGRAKDRALLAILLLRRGGPVTTEELIRWLWDDPPAAVRKTLHSTVTRVRKAVAALVPSLQLSHDNGRYRLEIDETCVDYWQFRSLVGDAERAARHGEYEDARVLLRRALEMWDVPLADLRTRWADFQRQRLTAEVLLPTQYALLDSHHRLGDHRAVLELLDEIQADHLLDQKLAAHRIRALHGFGRYDEANQYYRDFRRRFVAETGRNPCAELQALQQKSIEGDDSPAPTSTARNTPAAEAPGPRDGVELCPMGDLPHDLWNFVGRENLLAELDECLDRWIANRGGGVIALDGFPGIGKTSLVIHWAHRVRDRFPDGQLYLDLRGFASESRIEPADAVVHLLVALGAAVELVPAGEARRKKLRSLLAGRRVLLILDNAANAAHVRPLLPLLTNCLILVTSRNQLTGLAVWHGAQRMTVLPLSDDQSTEWLGNHLGTRARGEPRALHTLASMCGGLPLAMQIVGQHVSSHHERRLADLVAELRDQRSMLSIGDGHENAILRTVFSWSYTTLTDDSKRLFRLLGIHPGPEFGVEVAAALLGSSTPDTRVQLDELVGAHLVHQTAIDRYRMHDLLWEYARGRVLDENTESRSDATARMLDWYLHTSNNADEAIAPLIERVPVPPPRAEVRPGRFDDDRSAMRWFRREKTNLIDVTHLAARLGFHRHAAPLPSTFIDAFRRMGFCEDLVPVFDIAVRAAKVLQDKDREASSFNNLGSTLESLREFDRAGQCFQTAYDLYAELGDRAGCSAALHNLGTHRVRTRQYDEGIEFYRRSWSLSTGIGLPGEEVRASRRLAWAYVQAGRHLDAMPQYEHALGLSRTIDDLRMQGTILAELGELHYTTGDSGAAARCCREALTLYRKSFHPSGAGLAHTVLALVAADRKEWREARLDARKAVEFWQRARDDEGTARALDVLGRALLALGQPEAAIEEWSRALSLFRALDHPRAETLRTELDRLMESIPRLRSTWTA</sequence>
<dbReference type="InterPro" id="IPR019734">
    <property type="entry name" value="TPR_rpt"/>
</dbReference>
<dbReference type="SMART" id="SM01043">
    <property type="entry name" value="BTAD"/>
    <property type="match status" value="1"/>
</dbReference>
<dbReference type="AlphaFoldDB" id="A0A1M4YCW5"/>
<accession>A0A1M4YCW5</accession>
<dbReference type="SMART" id="SM00028">
    <property type="entry name" value="TPR"/>
    <property type="match status" value="6"/>
</dbReference>